<evidence type="ECO:0000313" key="2">
    <source>
        <dbReference type="Proteomes" id="UP001597368"/>
    </source>
</evidence>
<accession>A0ABW4SMG7</accession>
<keyword evidence="2" id="KW-1185">Reference proteome</keyword>
<comment type="caution">
    <text evidence="1">The sequence shown here is derived from an EMBL/GenBank/DDBJ whole genome shotgun (WGS) entry which is preliminary data.</text>
</comment>
<dbReference type="Gene3D" id="3.30.460.40">
    <property type="match status" value="1"/>
</dbReference>
<evidence type="ECO:0000313" key="1">
    <source>
        <dbReference type="EMBL" id="MFD1930752.1"/>
    </source>
</evidence>
<organism evidence="1 2">
    <name type="scientific">Nonomuraea mangrovi</name>
    <dbReference type="NCBI Taxonomy" id="2316207"/>
    <lineage>
        <taxon>Bacteria</taxon>
        <taxon>Bacillati</taxon>
        <taxon>Actinomycetota</taxon>
        <taxon>Actinomycetes</taxon>
        <taxon>Streptosporangiales</taxon>
        <taxon>Streptosporangiaceae</taxon>
        <taxon>Nonomuraea</taxon>
    </lineage>
</organism>
<evidence type="ECO:0008006" key="3">
    <source>
        <dbReference type="Google" id="ProtNLM"/>
    </source>
</evidence>
<reference evidence="2" key="1">
    <citation type="journal article" date="2019" name="Int. J. Syst. Evol. Microbiol.">
        <title>The Global Catalogue of Microorganisms (GCM) 10K type strain sequencing project: providing services to taxonomists for standard genome sequencing and annotation.</title>
        <authorList>
            <consortium name="The Broad Institute Genomics Platform"/>
            <consortium name="The Broad Institute Genome Sequencing Center for Infectious Disease"/>
            <person name="Wu L."/>
            <person name="Ma J."/>
        </authorList>
    </citation>
    <scope>NUCLEOTIDE SEQUENCE [LARGE SCALE GENOMIC DNA]</scope>
    <source>
        <strain evidence="2">ICMP 6774ER</strain>
    </source>
</reference>
<dbReference type="InterPro" id="IPR043519">
    <property type="entry name" value="NT_sf"/>
</dbReference>
<dbReference type="RefSeq" id="WP_379569446.1">
    <property type="nucleotide sequence ID" value="NZ_JBHUFV010000005.1"/>
</dbReference>
<dbReference type="Proteomes" id="UP001597368">
    <property type="component" value="Unassembled WGS sequence"/>
</dbReference>
<dbReference type="SUPFAM" id="SSF81301">
    <property type="entry name" value="Nucleotidyltransferase"/>
    <property type="match status" value="1"/>
</dbReference>
<protein>
    <recommendedName>
        <fullName evidence="3">Nucleotidyltransferase family protein</fullName>
    </recommendedName>
</protein>
<sequence length="209" mass="22791">MIYMGDGKRSLNLTDITTTLDMALDALGAAGADTAYRVCGTSAALLQGVPLPVGDIDVLLASREDVDTFAAALSSFPCLYTASWLPESSQYFARFEVNGVELELSTVERQVDSDAMECAGSGPWQHYVLITCGSHHVPVVRLELRLGSELLRDRADRYDPLLDYMGTRGFDSDLLQRAMNACRIPAHRQRLIQDRLARSALGTPSLPPA</sequence>
<proteinExistence type="predicted"/>
<name>A0ABW4SMG7_9ACTN</name>
<dbReference type="EMBL" id="JBHUFV010000005">
    <property type="protein sequence ID" value="MFD1930752.1"/>
    <property type="molecule type" value="Genomic_DNA"/>
</dbReference>
<gene>
    <name evidence="1" type="ORF">ACFSKW_04590</name>
</gene>